<evidence type="ECO:0000256" key="2">
    <source>
        <dbReference type="ARBA" id="ARBA00010617"/>
    </source>
</evidence>
<reference evidence="10 11" key="1">
    <citation type="submission" date="2024-10" db="EMBL/GenBank/DDBJ databases">
        <authorList>
            <person name="Kim D."/>
        </authorList>
    </citation>
    <scope>NUCLEOTIDE SEQUENCE [LARGE SCALE GENOMIC DNA]</scope>
    <source>
        <strain evidence="10">BH-2024</strain>
    </source>
</reference>
<gene>
    <name evidence="10" type="ORF">niasHT_013783</name>
</gene>
<feature type="region of interest" description="Disordered" evidence="9">
    <location>
        <begin position="80"/>
        <end position="111"/>
    </location>
</feature>
<dbReference type="GO" id="GO:0004497">
    <property type="term" value="F:monooxygenase activity"/>
    <property type="evidence" value="ECO:0007669"/>
    <property type="project" value="UniProtKB-KW"/>
</dbReference>
<keyword evidence="5 8" id="KW-0560">Oxidoreductase</keyword>
<proteinExistence type="inferred from homology"/>
<name>A0ABD2KUG6_9BILA</name>
<evidence type="ECO:0000256" key="1">
    <source>
        <dbReference type="ARBA" id="ARBA00001971"/>
    </source>
</evidence>
<evidence type="ECO:0000313" key="11">
    <source>
        <dbReference type="Proteomes" id="UP001620626"/>
    </source>
</evidence>
<dbReference type="Gene3D" id="1.10.630.10">
    <property type="entry name" value="Cytochrome P450"/>
    <property type="match status" value="1"/>
</dbReference>
<comment type="similarity">
    <text evidence="2 8">Belongs to the cytochrome P450 family.</text>
</comment>
<keyword evidence="4 8" id="KW-0479">Metal-binding</keyword>
<dbReference type="PANTHER" id="PTHR24292:SF102">
    <property type="entry name" value="CYTOCHROME P450 FAMILY-RELATED"/>
    <property type="match status" value="1"/>
</dbReference>
<dbReference type="InterPro" id="IPR001128">
    <property type="entry name" value="Cyt_P450"/>
</dbReference>
<dbReference type="InterPro" id="IPR017972">
    <property type="entry name" value="Cyt_P450_CS"/>
</dbReference>
<evidence type="ECO:0000256" key="5">
    <source>
        <dbReference type="ARBA" id="ARBA00023002"/>
    </source>
</evidence>
<evidence type="ECO:0000256" key="9">
    <source>
        <dbReference type="SAM" id="MobiDB-lite"/>
    </source>
</evidence>
<comment type="cofactor">
    <cofactor evidence="1">
        <name>heme</name>
        <dbReference type="ChEBI" id="CHEBI:30413"/>
    </cofactor>
</comment>
<accession>A0ABD2KUG6</accession>
<keyword evidence="7 8" id="KW-0503">Monooxygenase</keyword>
<dbReference type="SUPFAM" id="SSF48264">
    <property type="entry name" value="Cytochrome P450"/>
    <property type="match status" value="1"/>
</dbReference>
<comment type="caution">
    <text evidence="10">The sequence shown here is derived from an EMBL/GenBank/DDBJ whole genome shotgun (WGS) entry which is preliminary data.</text>
</comment>
<evidence type="ECO:0000256" key="8">
    <source>
        <dbReference type="RuleBase" id="RU000461"/>
    </source>
</evidence>
<keyword evidence="6 8" id="KW-0408">Iron</keyword>
<evidence type="ECO:0000256" key="4">
    <source>
        <dbReference type="ARBA" id="ARBA00022723"/>
    </source>
</evidence>
<dbReference type="InterPro" id="IPR036396">
    <property type="entry name" value="Cyt_P450_sf"/>
</dbReference>
<dbReference type="GO" id="GO:0046872">
    <property type="term" value="F:metal ion binding"/>
    <property type="evidence" value="ECO:0007669"/>
    <property type="project" value="UniProtKB-KW"/>
</dbReference>
<evidence type="ECO:0000313" key="10">
    <source>
        <dbReference type="EMBL" id="KAL3106240.1"/>
    </source>
</evidence>
<evidence type="ECO:0000256" key="6">
    <source>
        <dbReference type="ARBA" id="ARBA00023004"/>
    </source>
</evidence>
<dbReference type="PROSITE" id="PS00086">
    <property type="entry name" value="CYTOCHROME_P450"/>
    <property type="match status" value="1"/>
</dbReference>
<dbReference type="PANTHER" id="PTHR24292">
    <property type="entry name" value="CYTOCHROME P450"/>
    <property type="match status" value="1"/>
</dbReference>
<dbReference type="InterPro" id="IPR050476">
    <property type="entry name" value="Insect_CytP450_Detox"/>
</dbReference>
<sequence>MPEQKAALDPLAFLTFGIGPRNCIGMRFIKFQMDVTLVLLVRRFRFSPGPNSTMRGLLRLFQALGNVRWTIRQMSHFNGRARLGPANSAPPTGPRINWDPPTGPLQLGPSD</sequence>
<keyword evidence="11" id="KW-1185">Reference proteome</keyword>
<keyword evidence="3 8" id="KW-0349">Heme</keyword>
<evidence type="ECO:0000256" key="3">
    <source>
        <dbReference type="ARBA" id="ARBA00022617"/>
    </source>
</evidence>
<dbReference type="AlphaFoldDB" id="A0ABD2KUG6"/>
<evidence type="ECO:0000256" key="7">
    <source>
        <dbReference type="ARBA" id="ARBA00023033"/>
    </source>
</evidence>
<protein>
    <recommendedName>
        <fullName evidence="12">Cytochrome P450</fullName>
    </recommendedName>
</protein>
<organism evidence="10 11">
    <name type="scientific">Heterodera trifolii</name>
    <dbReference type="NCBI Taxonomy" id="157864"/>
    <lineage>
        <taxon>Eukaryota</taxon>
        <taxon>Metazoa</taxon>
        <taxon>Ecdysozoa</taxon>
        <taxon>Nematoda</taxon>
        <taxon>Chromadorea</taxon>
        <taxon>Rhabditida</taxon>
        <taxon>Tylenchina</taxon>
        <taxon>Tylenchomorpha</taxon>
        <taxon>Tylenchoidea</taxon>
        <taxon>Heteroderidae</taxon>
        <taxon>Heteroderinae</taxon>
        <taxon>Heterodera</taxon>
    </lineage>
</organism>
<dbReference type="Proteomes" id="UP001620626">
    <property type="component" value="Unassembled WGS sequence"/>
</dbReference>
<dbReference type="EMBL" id="JBICBT010000658">
    <property type="protein sequence ID" value="KAL3106240.1"/>
    <property type="molecule type" value="Genomic_DNA"/>
</dbReference>
<dbReference type="Pfam" id="PF00067">
    <property type="entry name" value="p450"/>
    <property type="match status" value="1"/>
</dbReference>
<evidence type="ECO:0008006" key="12">
    <source>
        <dbReference type="Google" id="ProtNLM"/>
    </source>
</evidence>